<dbReference type="GO" id="GO:0016491">
    <property type="term" value="F:oxidoreductase activity"/>
    <property type="evidence" value="ECO:0007669"/>
    <property type="project" value="InterPro"/>
</dbReference>
<evidence type="ECO:0000313" key="3">
    <source>
        <dbReference type="Proteomes" id="UP000789739"/>
    </source>
</evidence>
<keyword evidence="3" id="KW-1185">Reference proteome</keyword>
<organism evidence="2 3">
    <name type="scientific">Paraglomus brasilianum</name>
    <dbReference type="NCBI Taxonomy" id="144538"/>
    <lineage>
        <taxon>Eukaryota</taxon>
        <taxon>Fungi</taxon>
        <taxon>Fungi incertae sedis</taxon>
        <taxon>Mucoromycota</taxon>
        <taxon>Glomeromycotina</taxon>
        <taxon>Glomeromycetes</taxon>
        <taxon>Paraglomerales</taxon>
        <taxon>Paraglomeraceae</taxon>
        <taxon>Paraglomus</taxon>
    </lineage>
</organism>
<evidence type="ECO:0000313" key="2">
    <source>
        <dbReference type="EMBL" id="CAG8628900.1"/>
    </source>
</evidence>
<feature type="domain" description="Fumarate reductase/succinate dehydrogenase flavoprotein-like C-terminal" evidence="1">
    <location>
        <begin position="151"/>
        <end position="207"/>
    </location>
</feature>
<gene>
    <name evidence="2" type="ORF">PBRASI_LOCUS9139</name>
</gene>
<protein>
    <submittedName>
        <fullName evidence="2">11795_t:CDS:1</fullName>
    </submittedName>
</protein>
<dbReference type="AlphaFoldDB" id="A0A9N9DAX1"/>
<dbReference type="EMBL" id="CAJVPI010001857">
    <property type="protein sequence ID" value="CAG8628900.1"/>
    <property type="molecule type" value="Genomic_DNA"/>
</dbReference>
<dbReference type="SUPFAM" id="SSF46977">
    <property type="entry name" value="Succinate dehydrogenase/fumarate reductase flavoprotein C-terminal domain"/>
    <property type="match status" value="1"/>
</dbReference>
<reference evidence="2" key="1">
    <citation type="submission" date="2021-06" db="EMBL/GenBank/DDBJ databases">
        <authorList>
            <person name="Kallberg Y."/>
            <person name="Tangrot J."/>
            <person name="Rosling A."/>
        </authorList>
    </citation>
    <scope>NUCLEOTIDE SEQUENCE</scope>
    <source>
        <strain evidence="2">BR232B</strain>
    </source>
</reference>
<sequence length="215" mass="24702">MSIARQPLKDMESVQFHLHWYLYAITEAAKDLVSRSMIMEICEGRGYDMGGIPTKYTGEAIRYQYKETIYHSVNDNDKVVYKRLMSVHALPLEADTRTDAIAELDKLRNANAHRSNTPQYAKVILLSSELRKVLMKSDLSRNMGTEKIFDIMHSAVARKESRGAHAKERTIRSEMIKNVLSIHFHGWQKSESNEAELGNRAVTMSTLTREYPCVY</sequence>
<evidence type="ECO:0000259" key="1">
    <source>
        <dbReference type="Pfam" id="PF02910"/>
    </source>
</evidence>
<dbReference type="InterPro" id="IPR015939">
    <property type="entry name" value="Fum_Rdtase/Succ_DH_flav-like_C"/>
</dbReference>
<dbReference type="Proteomes" id="UP000789739">
    <property type="component" value="Unassembled WGS sequence"/>
</dbReference>
<dbReference type="Pfam" id="PF02910">
    <property type="entry name" value="Succ_DH_flav_C"/>
    <property type="match status" value="1"/>
</dbReference>
<accession>A0A9N9DAX1</accession>
<comment type="caution">
    <text evidence="2">The sequence shown here is derived from an EMBL/GenBank/DDBJ whole genome shotgun (WGS) entry which is preliminary data.</text>
</comment>
<name>A0A9N9DAX1_9GLOM</name>
<dbReference type="InterPro" id="IPR037099">
    <property type="entry name" value="Fum_R/Succ_DH_flav-like_C_sf"/>
</dbReference>
<proteinExistence type="predicted"/>